<organism evidence="3 4">
    <name type="scientific">Aquisphaera giovannonii</name>
    <dbReference type="NCBI Taxonomy" id="406548"/>
    <lineage>
        <taxon>Bacteria</taxon>
        <taxon>Pseudomonadati</taxon>
        <taxon>Planctomycetota</taxon>
        <taxon>Planctomycetia</taxon>
        <taxon>Isosphaerales</taxon>
        <taxon>Isosphaeraceae</taxon>
        <taxon>Aquisphaera</taxon>
    </lineage>
</organism>
<name>A0A5B9WB73_9BACT</name>
<dbReference type="GO" id="GO:0006313">
    <property type="term" value="P:DNA transposition"/>
    <property type="evidence" value="ECO:0007669"/>
    <property type="project" value="InterPro"/>
</dbReference>
<dbReference type="RefSeq" id="WP_148597260.1">
    <property type="nucleotide sequence ID" value="NZ_CP042997.1"/>
</dbReference>
<dbReference type="Pfam" id="PF01797">
    <property type="entry name" value="Y1_Tnp"/>
    <property type="match status" value="1"/>
</dbReference>
<dbReference type="PANTHER" id="PTHR34322">
    <property type="entry name" value="TRANSPOSASE, Y1_TNP DOMAIN-CONTAINING"/>
    <property type="match status" value="1"/>
</dbReference>
<dbReference type="InterPro" id="IPR036515">
    <property type="entry name" value="Transposase_17_sf"/>
</dbReference>
<reference evidence="3 4" key="1">
    <citation type="submission" date="2019-08" db="EMBL/GenBank/DDBJ databases">
        <title>Deep-cultivation of Planctomycetes and their phenomic and genomic characterization uncovers novel biology.</title>
        <authorList>
            <person name="Wiegand S."/>
            <person name="Jogler M."/>
            <person name="Boedeker C."/>
            <person name="Pinto D."/>
            <person name="Vollmers J."/>
            <person name="Rivas-Marin E."/>
            <person name="Kohn T."/>
            <person name="Peeters S.H."/>
            <person name="Heuer A."/>
            <person name="Rast P."/>
            <person name="Oberbeckmann S."/>
            <person name="Bunk B."/>
            <person name="Jeske O."/>
            <person name="Meyerdierks A."/>
            <person name="Storesund J.E."/>
            <person name="Kallscheuer N."/>
            <person name="Luecker S."/>
            <person name="Lage O.M."/>
            <person name="Pohl T."/>
            <person name="Merkel B.J."/>
            <person name="Hornburger P."/>
            <person name="Mueller R.-W."/>
            <person name="Bruemmer F."/>
            <person name="Labrenz M."/>
            <person name="Spormann A.M."/>
            <person name="Op den Camp H."/>
            <person name="Overmann J."/>
            <person name="Amann R."/>
            <person name="Jetten M.S.M."/>
            <person name="Mascher T."/>
            <person name="Medema M.H."/>
            <person name="Devos D.P."/>
            <person name="Kaster A.-K."/>
            <person name="Ovreas L."/>
            <person name="Rohde M."/>
            <person name="Galperin M.Y."/>
            <person name="Jogler C."/>
        </authorList>
    </citation>
    <scope>NUCLEOTIDE SEQUENCE [LARGE SCALE GENOMIC DNA]</scope>
    <source>
        <strain evidence="3 4">OJF2</strain>
    </source>
</reference>
<dbReference type="SMART" id="SM01321">
    <property type="entry name" value="Y1_Tnp"/>
    <property type="match status" value="1"/>
</dbReference>
<accession>A0A5B9WB73</accession>
<evidence type="ECO:0000313" key="4">
    <source>
        <dbReference type="Proteomes" id="UP000324233"/>
    </source>
</evidence>
<dbReference type="InterPro" id="IPR002686">
    <property type="entry name" value="Transposase_17"/>
</dbReference>
<feature type="domain" description="Transposase IS200-like" evidence="2">
    <location>
        <begin position="9"/>
        <end position="126"/>
    </location>
</feature>
<dbReference type="OrthoDB" id="277009at2"/>
<keyword evidence="4" id="KW-1185">Reference proteome</keyword>
<proteinExistence type="predicted"/>
<dbReference type="KEGG" id="agv:OJF2_63280"/>
<dbReference type="SUPFAM" id="SSF143422">
    <property type="entry name" value="Transposase IS200-like"/>
    <property type="match status" value="1"/>
</dbReference>
<protein>
    <submittedName>
        <fullName evidence="3">Transposase IS200 like protein</fullName>
    </submittedName>
</protein>
<feature type="compositionally biased region" description="Basic residues" evidence="1">
    <location>
        <begin position="217"/>
        <end position="226"/>
    </location>
</feature>
<evidence type="ECO:0000313" key="3">
    <source>
        <dbReference type="EMBL" id="QEH37737.1"/>
    </source>
</evidence>
<dbReference type="AlphaFoldDB" id="A0A5B9WB73"/>
<gene>
    <name evidence="3" type="ORF">OJF2_63280</name>
</gene>
<dbReference type="PANTHER" id="PTHR34322:SF2">
    <property type="entry name" value="TRANSPOSASE IS200-LIKE DOMAIN-CONTAINING PROTEIN"/>
    <property type="match status" value="1"/>
</dbReference>
<dbReference type="EMBL" id="CP042997">
    <property type="protein sequence ID" value="QEH37737.1"/>
    <property type="molecule type" value="Genomic_DNA"/>
</dbReference>
<dbReference type="Proteomes" id="UP000324233">
    <property type="component" value="Chromosome"/>
</dbReference>
<evidence type="ECO:0000256" key="1">
    <source>
        <dbReference type="SAM" id="MobiDB-lite"/>
    </source>
</evidence>
<feature type="region of interest" description="Disordered" evidence="1">
    <location>
        <begin position="207"/>
        <end position="226"/>
    </location>
</feature>
<dbReference type="Gene3D" id="3.30.70.1290">
    <property type="entry name" value="Transposase IS200-like"/>
    <property type="match status" value="1"/>
</dbReference>
<evidence type="ECO:0000259" key="2">
    <source>
        <dbReference type="SMART" id="SM01321"/>
    </source>
</evidence>
<sequence>MGRPHRAAEGGIIYHALNRANGRLGIFEDAGDYDAFLKVLSEAVDRHRMRLLAYCVMPNHFHLMLWPREDGELSRFMRWLTLTHTQRWHAHRRSAGSGHVYQGRFKSFPVSGDEHLLAACRYVERNALRANLVARAEHWRWGSLARRVEPAGAGPLLSDWPIERPADWVERVNAALSPAEEEAMQRSLRRGCPYGPPGWREEMVERLGLGSTVRPTGRPKKPKIGS</sequence>
<dbReference type="GO" id="GO:0003677">
    <property type="term" value="F:DNA binding"/>
    <property type="evidence" value="ECO:0007669"/>
    <property type="project" value="InterPro"/>
</dbReference>
<dbReference type="GO" id="GO:0004803">
    <property type="term" value="F:transposase activity"/>
    <property type="evidence" value="ECO:0007669"/>
    <property type="project" value="InterPro"/>
</dbReference>